<dbReference type="EMBL" id="POUW01000003">
    <property type="protein sequence ID" value="PNG05997.1"/>
    <property type="molecule type" value="Genomic_DNA"/>
</dbReference>
<dbReference type="PROSITE" id="PS51257">
    <property type="entry name" value="PROKAR_LIPOPROTEIN"/>
    <property type="match status" value="1"/>
</dbReference>
<feature type="region of interest" description="Disordered" evidence="1">
    <location>
        <begin position="67"/>
        <end position="96"/>
    </location>
</feature>
<accession>A0A2N8SU47</accession>
<dbReference type="RefSeq" id="WP_021206393.1">
    <property type="nucleotide sequence ID" value="NZ_JAETZY010000003.1"/>
</dbReference>
<evidence type="ECO:0000313" key="4">
    <source>
        <dbReference type="Proteomes" id="UP000235897"/>
    </source>
</evidence>
<sequence length="96" mass="10234">MKSNYKWLIPGALLVASLGLAGCDVEKTEEGKMPDVEVEGGKLPKYDVDTPDVDVGTKEKTVTVPDVDVTMPDDDEPDVGEPVEPREPAPGTAPQN</sequence>
<protein>
    <recommendedName>
        <fullName evidence="5">Secreted protein</fullName>
    </recommendedName>
</protein>
<comment type="caution">
    <text evidence="3">The sequence shown here is derived from an EMBL/GenBank/DDBJ whole genome shotgun (WGS) entry which is preliminary data.</text>
</comment>
<evidence type="ECO:0000256" key="1">
    <source>
        <dbReference type="SAM" id="MobiDB-lite"/>
    </source>
</evidence>
<feature type="chain" id="PRO_5014938473" description="Secreted protein" evidence="2">
    <location>
        <begin position="22"/>
        <end position="96"/>
    </location>
</feature>
<gene>
    <name evidence="3" type="ORF">CXL00_09215</name>
</gene>
<feature type="signal peptide" evidence="2">
    <location>
        <begin position="1"/>
        <end position="21"/>
    </location>
</feature>
<reference evidence="3 4" key="1">
    <citation type="submission" date="2018-01" db="EMBL/GenBank/DDBJ databases">
        <title>Denitrification phenotypes of diverse strains of Pseudomonas stutzeri.</title>
        <authorList>
            <person name="Milligan D.A."/>
            <person name="Bergaust L."/>
            <person name="Bakken L.R."/>
            <person name="Frostegard A."/>
        </authorList>
    </citation>
    <scope>NUCLEOTIDE SEQUENCE [LARGE SCALE GENOMIC DNA]</scope>
    <source>
        <strain evidence="3 4">28a3</strain>
    </source>
</reference>
<proteinExistence type="predicted"/>
<feature type="compositionally biased region" description="Acidic residues" evidence="1">
    <location>
        <begin position="71"/>
        <end position="81"/>
    </location>
</feature>
<name>A0A2N8SU47_STUST</name>
<evidence type="ECO:0000313" key="3">
    <source>
        <dbReference type="EMBL" id="PNG05997.1"/>
    </source>
</evidence>
<evidence type="ECO:0000256" key="2">
    <source>
        <dbReference type="SAM" id="SignalP"/>
    </source>
</evidence>
<dbReference type="OrthoDB" id="461507at2"/>
<evidence type="ECO:0008006" key="5">
    <source>
        <dbReference type="Google" id="ProtNLM"/>
    </source>
</evidence>
<dbReference type="Proteomes" id="UP000235897">
    <property type="component" value="Unassembled WGS sequence"/>
</dbReference>
<keyword evidence="2" id="KW-0732">Signal</keyword>
<organism evidence="3 4">
    <name type="scientific">Stutzerimonas stutzeri</name>
    <name type="common">Pseudomonas stutzeri</name>
    <dbReference type="NCBI Taxonomy" id="316"/>
    <lineage>
        <taxon>Bacteria</taxon>
        <taxon>Pseudomonadati</taxon>
        <taxon>Pseudomonadota</taxon>
        <taxon>Gammaproteobacteria</taxon>
        <taxon>Pseudomonadales</taxon>
        <taxon>Pseudomonadaceae</taxon>
        <taxon>Stutzerimonas</taxon>
    </lineage>
</organism>
<dbReference type="AlphaFoldDB" id="A0A2N8SU47"/>